<dbReference type="AlphaFoldDB" id="K2RY44"/>
<dbReference type="Gene3D" id="1.20.58.340">
    <property type="entry name" value="Magnesium transport protein CorA, transmembrane region"/>
    <property type="match status" value="1"/>
</dbReference>
<evidence type="ECO:0000313" key="3">
    <source>
        <dbReference type="EMBL" id="EKG19678.1"/>
    </source>
</evidence>
<keyword evidence="1" id="KW-0812">Transmembrane</keyword>
<keyword evidence="1" id="KW-1133">Transmembrane helix</keyword>
<dbReference type="VEuPathDB" id="FungiDB:MPH_03059"/>
<gene>
    <name evidence="3" type="ORF">MPH_03059</name>
</gene>
<comment type="caution">
    <text evidence="3">The sequence shown here is derived from an EMBL/GenBank/DDBJ whole genome shotgun (WGS) entry which is preliminary data.</text>
</comment>
<dbReference type="EMBL" id="AHHD01000157">
    <property type="protein sequence ID" value="EKG19678.1"/>
    <property type="molecule type" value="Genomic_DNA"/>
</dbReference>
<dbReference type="eggNOG" id="ENOG502RJ3E">
    <property type="taxonomic scope" value="Eukaryota"/>
</dbReference>
<sequence length="468" mass="53971">MGVASYLVVDEEIPNLRASIEEKSASIFETKAGKAQLEVSCLARQKENSEDEPFAVKRNVELNSTEQLEALQKEHDDHFQIFKIRQARSWSTLNISNELFQEFARLFGVFQALWKCVFTFRMRSEEHEYDFPGFKSQRVPTSGGPLECAYVLRRVELHGRRITEDESPWSIRQTAVYHKLNPHMLRKSVRSMPEHQSVYLLINPSNSGEQQVDQLLELAHFKEQEIPHFFIHSLLIADSLHGWMEYLAWIERDLKDRSDRITFSKLGTMEKDFSFSVRDRQALKVLEDRVIDLQIIIGTLLSNVKGIRKHSRDFCRTHCKTSESEHCPCASVFDKFDSFLEEIELCKERASILRDRVFSSAQLLSDLLRYEDQRALKELTAQSQEENKTMLSLAEKSTKDAEAMKVLTIIGLVYLPTTFVANFFSTEFVKAGDDGNLSIAPQTWLLAVIALPLTVLTIVTWWLSSNHL</sequence>
<dbReference type="STRING" id="1126212.K2RY44"/>
<protein>
    <recommendedName>
        <fullName evidence="2">CorA-like transporter domain-containing protein</fullName>
    </recommendedName>
</protein>
<dbReference type="OrthoDB" id="5396681at2759"/>
<feature type="transmembrane region" description="Helical" evidence="1">
    <location>
        <begin position="406"/>
        <end position="424"/>
    </location>
</feature>
<dbReference type="Proteomes" id="UP000007129">
    <property type="component" value="Unassembled WGS sequence"/>
</dbReference>
<feature type="transmembrane region" description="Helical" evidence="1">
    <location>
        <begin position="444"/>
        <end position="463"/>
    </location>
</feature>
<dbReference type="HOGENOM" id="CLU_029947_3_0_1"/>
<proteinExistence type="predicted"/>
<keyword evidence="1" id="KW-0472">Membrane</keyword>
<dbReference type="InterPro" id="IPR058257">
    <property type="entry name" value="CorA-like_dom"/>
</dbReference>
<evidence type="ECO:0000256" key="1">
    <source>
        <dbReference type="SAM" id="Phobius"/>
    </source>
</evidence>
<dbReference type="Pfam" id="PF26616">
    <property type="entry name" value="CorA-like"/>
    <property type="match status" value="1"/>
</dbReference>
<name>K2RY44_MACPH</name>
<organism evidence="3 4">
    <name type="scientific">Macrophomina phaseolina (strain MS6)</name>
    <name type="common">Charcoal rot fungus</name>
    <dbReference type="NCBI Taxonomy" id="1126212"/>
    <lineage>
        <taxon>Eukaryota</taxon>
        <taxon>Fungi</taxon>
        <taxon>Dikarya</taxon>
        <taxon>Ascomycota</taxon>
        <taxon>Pezizomycotina</taxon>
        <taxon>Dothideomycetes</taxon>
        <taxon>Dothideomycetes incertae sedis</taxon>
        <taxon>Botryosphaeriales</taxon>
        <taxon>Botryosphaeriaceae</taxon>
        <taxon>Macrophomina</taxon>
    </lineage>
</organism>
<reference evidence="3 4" key="1">
    <citation type="journal article" date="2012" name="BMC Genomics">
        <title>Tools to kill: Genome of one of the most destructive plant pathogenic fungi Macrophomina phaseolina.</title>
        <authorList>
            <person name="Islam M.S."/>
            <person name="Haque M.S."/>
            <person name="Islam M.M."/>
            <person name="Emdad E.M."/>
            <person name="Halim A."/>
            <person name="Hossen Q.M.M."/>
            <person name="Hossain M.Z."/>
            <person name="Ahmed B."/>
            <person name="Rahim S."/>
            <person name="Rahman M.S."/>
            <person name="Alam M.M."/>
            <person name="Hou S."/>
            <person name="Wan X."/>
            <person name="Saito J.A."/>
            <person name="Alam M."/>
        </authorList>
    </citation>
    <scope>NUCLEOTIDE SEQUENCE [LARGE SCALE GENOMIC DNA]</scope>
    <source>
        <strain evidence="3 4">MS6</strain>
    </source>
</reference>
<dbReference type="InParanoid" id="K2RY44"/>
<feature type="domain" description="CorA-like transporter" evidence="2">
    <location>
        <begin position="13"/>
        <end position="260"/>
    </location>
</feature>
<accession>K2RY44</accession>
<evidence type="ECO:0000313" key="4">
    <source>
        <dbReference type="Proteomes" id="UP000007129"/>
    </source>
</evidence>
<evidence type="ECO:0000259" key="2">
    <source>
        <dbReference type="Pfam" id="PF26616"/>
    </source>
</evidence>